<comment type="caution">
    <text evidence="3">The sequence shown here is derived from an EMBL/GenBank/DDBJ whole genome shotgun (WGS) entry which is preliminary data.</text>
</comment>
<evidence type="ECO:0000256" key="1">
    <source>
        <dbReference type="SAM" id="MobiDB-lite"/>
    </source>
</evidence>
<reference evidence="4" key="1">
    <citation type="journal article" date="2019" name="Int. J. Syst. Evol. Microbiol.">
        <title>The Global Catalogue of Microorganisms (GCM) 10K type strain sequencing project: providing services to taxonomists for standard genome sequencing and annotation.</title>
        <authorList>
            <consortium name="The Broad Institute Genomics Platform"/>
            <consortium name="The Broad Institute Genome Sequencing Center for Infectious Disease"/>
            <person name="Wu L."/>
            <person name="Ma J."/>
        </authorList>
    </citation>
    <scope>NUCLEOTIDE SEQUENCE [LARGE SCALE GENOMIC DNA]</scope>
    <source>
        <strain evidence="4">CGMCC 4.7396</strain>
    </source>
</reference>
<feature type="transmembrane region" description="Helical" evidence="2">
    <location>
        <begin position="37"/>
        <end position="59"/>
    </location>
</feature>
<dbReference type="RefSeq" id="WP_387975379.1">
    <property type="nucleotide sequence ID" value="NZ_JBHRWO010000010.1"/>
</dbReference>
<name>A0ABV7PXL1_9ACTN</name>
<dbReference type="EMBL" id="JBHRWO010000010">
    <property type="protein sequence ID" value="MFC3493285.1"/>
    <property type="molecule type" value="Genomic_DNA"/>
</dbReference>
<protein>
    <submittedName>
        <fullName evidence="3">Uncharacterized protein</fullName>
    </submittedName>
</protein>
<feature type="compositionally biased region" description="Polar residues" evidence="1">
    <location>
        <begin position="21"/>
        <end position="34"/>
    </location>
</feature>
<sequence>MTESEPEPNGGRHYRAHGTTEDGTASGTNKRPSGSQVAGWGLAAVVTISVIALITGTFIGSDTVKHPFVQSLFTAEAIACSKFMAAGQVVSVAPSDVTDRIIVTFAVDDPIKPATDQGTVELDMLDPALTDPQNALQVGEDVLLEVPRREDFETEIFRESDLESRVAGIDRYLDEAAQTECPPYFQEGGETVQMEDPPGDAGLGA</sequence>
<evidence type="ECO:0000313" key="4">
    <source>
        <dbReference type="Proteomes" id="UP001595712"/>
    </source>
</evidence>
<dbReference type="Proteomes" id="UP001595712">
    <property type="component" value="Unassembled WGS sequence"/>
</dbReference>
<keyword evidence="2" id="KW-0812">Transmembrane</keyword>
<keyword evidence="2" id="KW-0472">Membrane</keyword>
<accession>A0ABV7PXL1</accession>
<organism evidence="3 4">
    <name type="scientific">Glycomyces rhizosphaerae</name>
    <dbReference type="NCBI Taxonomy" id="2054422"/>
    <lineage>
        <taxon>Bacteria</taxon>
        <taxon>Bacillati</taxon>
        <taxon>Actinomycetota</taxon>
        <taxon>Actinomycetes</taxon>
        <taxon>Glycomycetales</taxon>
        <taxon>Glycomycetaceae</taxon>
        <taxon>Glycomyces</taxon>
    </lineage>
</organism>
<proteinExistence type="predicted"/>
<evidence type="ECO:0000313" key="3">
    <source>
        <dbReference type="EMBL" id="MFC3493285.1"/>
    </source>
</evidence>
<feature type="region of interest" description="Disordered" evidence="1">
    <location>
        <begin position="1"/>
        <end position="34"/>
    </location>
</feature>
<feature type="region of interest" description="Disordered" evidence="1">
    <location>
        <begin position="181"/>
        <end position="205"/>
    </location>
</feature>
<keyword evidence="2" id="KW-1133">Transmembrane helix</keyword>
<keyword evidence="4" id="KW-1185">Reference proteome</keyword>
<evidence type="ECO:0000256" key="2">
    <source>
        <dbReference type="SAM" id="Phobius"/>
    </source>
</evidence>
<gene>
    <name evidence="3" type="ORF">ACFO8M_12400</name>
</gene>